<evidence type="ECO:0000256" key="4">
    <source>
        <dbReference type="ARBA" id="ARBA00022540"/>
    </source>
</evidence>
<evidence type="ECO:0000256" key="2">
    <source>
        <dbReference type="ARBA" id="ARBA00007251"/>
    </source>
</evidence>
<dbReference type="InterPro" id="IPR037171">
    <property type="entry name" value="NagB/RpiA_transferase-like"/>
</dbReference>
<evidence type="ECO:0000256" key="3">
    <source>
        <dbReference type="ARBA" id="ARBA00022490"/>
    </source>
</evidence>
<dbReference type="InterPro" id="IPR000649">
    <property type="entry name" value="IF-2B-related"/>
</dbReference>
<dbReference type="PANTHER" id="PTHR10233:SF14">
    <property type="entry name" value="TRANSLATION INITIATION FACTOR EIF-2B SUBUNIT DELTA"/>
    <property type="match status" value="1"/>
</dbReference>
<keyword evidence="4" id="KW-0396">Initiation factor</keyword>
<dbReference type="VEuPathDB" id="FungiDB:SMAC_07037"/>
<dbReference type="PANTHER" id="PTHR10233">
    <property type="entry name" value="TRANSLATION INITIATION FACTOR EIF-2B"/>
    <property type="match status" value="1"/>
</dbReference>
<evidence type="ECO:0000256" key="10">
    <source>
        <dbReference type="SAM" id="MobiDB-lite"/>
    </source>
</evidence>
<organism evidence="11 12">
    <name type="scientific">Sordaria macrospora</name>
    <dbReference type="NCBI Taxonomy" id="5147"/>
    <lineage>
        <taxon>Eukaryota</taxon>
        <taxon>Fungi</taxon>
        <taxon>Dikarya</taxon>
        <taxon>Ascomycota</taxon>
        <taxon>Pezizomycotina</taxon>
        <taxon>Sordariomycetes</taxon>
        <taxon>Sordariomycetidae</taxon>
        <taxon>Sordariales</taxon>
        <taxon>Sordariaceae</taxon>
        <taxon>Sordaria</taxon>
    </lineage>
</organism>
<feature type="compositionally biased region" description="Low complexity" evidence="10">
    <location>
        <begin position="1"/>
        <end position="41"/>
    </location>
</feature>
<evidence type="ECO:0000256" key="9">
    <source>
        <dbReference type="RuleBase" id="RU003814"/>
    </source>
</evidence>
<evidence type="ECO:0000256" key="1">
    <source>
        <dbReference type="ARBA" id="ARBA00004514"/>
    </source>
</evidence>
<keyword evidence="5" id="KW-0648">Protein biosynthesis</keyword>
<dbReference type="AlphaFoldDB" id="A0A8S9A0Q3"/>
<comment type="caution">
    <text evidence="11">The sequence shown here is derived from an EMBL/GenBank/DDBJ whole genome shotgun (WGS) entry which is preliminary data.</text>
</comment>
<keyword evidence="3" id="KW-0963">Cytoplasm</keyword>
<dbReference type="Gene3D" id="3.40.50.10470">
    <property type="entry name" value="Translation initiation factor eif-2b, domain 2"/>
    <property type="match status" value="1"/>
</dbReference>
<dbReference type="SUPFAM" id="SSF100950">
    <property type="entry name" value="NagB/RpiA/CoA transferase-like"/>
    <property type="match status" value="1"/>
</dbReference>
<proteinExistence type="inferred from homology"/>
<evidence type="ECO:0000256" key="6">
    <source>
        <dbReference type="ARBA" id="ARBA00044147"/>
    </source>
</evidence>
<comment type="similarity">
    <text evidence="2 9">Belongs to the eIF-2B alpha/beta/delta subunits family.</text>
</comment>
<name>A0A8S9A0Q3_SORMA</name>
<feature type="compositionally biased region" description="Basic and acidic residues" evidence="10">
    <location>
        <begin position="53"/>
        <end position="69"/>
    </location>
</feature>
<evidence type="ECO:0000256" key="7">
    <source>
        <dbReference type="ARBA" id="ARBA00044356"/>
    </source>
</evidence>
<evidence type="ECO:0000313" key="11">
    <source>
        <dbReference type="EMBL" id="KAA8634165.1"/>
    </source>
</evidence>
<dbReference type="Proteomes" id="UP000433876">
    <property type="component" value="Unassembled WGS sequence"/>
</dbReference>
<evidence type="ECO:0000256" key="5">
    <source>
        <dbReference type="ARBA" id="ARBA00022917"/>
    </source>
</evidence>
<comment type="subcellular location">
    <subcellularLocation>
        <location evidence="1">Cytoplasm</location>
        <location evidence="1">Cytosol</location>
    </subcellularLocation>
</comment>
<dbReference type="Pfam" id="PF01008">
    <property type="entry name" value="IF-2B"/>
    <property type="match status" value="1"/>
</dbReference>
<feature type="region of interest" description="Disordered" evidence="10">
    <location>
        <begin position="1"/>
        <end position="115"/>
    </location>
</feature>
<evidence type="ECO:0000256" key="8">
    <source>
        <dbReference type="ARBA" id="ARBA00046432"/>
    </source>
</evidence>
<reference evidence="11 12" key="1">
    <citation type="submission" date="2017-07" db="EMBL/GenBank/DDBJ databases">
        <title>Genome sequence of the Sordaria macrospora wild type strain R19027.</title>
        <authorList>
            <person name="Nowrousian M."/>
            <person name="Teichert I."/>
            <person name="Kueck U."/>
        </authorList>
    </citation>
    <scope>NUCLEOTIDE SEQUENCE [LARGE SCALE GENOMIC DNA]</scope>
    <source>
        <strain evidence="11 12">R19027</strain>
        <tissue evidence="11">Mycelium</tissue>
    </source>
</reference>
<dbReference type="InterPro" id="IPR042529">
    <property type="entry name" value="IF_2B-like_C"/>
</dbReference>
<feature type="compositionally biased region" description="Low complexity" evidence="10">
    <location>
        <begin position="70"/>
        <end position="79"/>
    </location>
</feature>
<dbReference type="GO" id="GO:0003743">
    <property type="term" value="F:translation initiation factor activity"/>
    <property type="evidence" value="ECO:0007669"/>
    <property type="project" value="UniProtKB-KW"/>
</dbReference>
<dbReference type="EMBL" id="NMPR01000026">
    <property type="protein sequence ID" value="KAA8634165.1"/>
    <property type="molecule type" value="Genomic_DNA"/>
</dbReference>
<gene>
    <name evidence="11" type="ORF">SMACR_07037</name>
</gene>
<dbReference type="GO" id="GO:0005829">
    <property type="term" value="C:cytosol"/>
    <property type="evidence" value="ECO:0007669"/>
    <property type="project" value="UniProtKB-SubCell"/>
</dbReference>
<feature type="compositionally biased region" description="Gly residues" evidence="10">
    <location>
        <begin position="82"/>
        <end position="95"/>
    </location>
</feature>
<feature type="compositionally biased region" description="Low complexity" evidence="10">
    <location>
        <begin position="96"/>
        <end position="115"/>
    </location>
</feature>
<protein>
    <recommendedName>
        <fullName evidence="6">Translation initiation factor eIF2B subunit delta</fullName>
    </recommendedName>
    <alternativeName>
        <fullName evidence="7">eIF2B GDP-GTP exchange factor subunit delta</fullName>
    </alternativeName>
</protein>
<evidence type="ECO:0000313" key="12">
    <source>
        <dbReference type="Proteomes" id="UP000433876"/>
    </source>
</evidence>
<comment type="subunit">
    <text evidence="8">Component of the translation initiation factor 2B (eIF2B) complex which is a heterodecamer of two sets of five different subunits: alpha, beta, gamma, delta and epsilon. Subunits alpha, beta and delta comprise a regulatory subcomplex and subunits epsilon and gamma comprise a catalytic subcomplex. Within the complex, the hexameric regulatory complex resides at the center, with the two heterodimeric catalytic subcomplexes bound on opposite sides.</text>
</comment>
<sequence>MATEATGAPAEAPAPQEKGKQQAKPAAAKDTPTTGGDAAGEQKLTPAQLKARAKAEKAARRAKAKEVKEAPPAAAAADAKGGKGSKGGKQEGGQSGSQQQGKSVPGRRPSVGGRRPSMAAVIKEDPRSSIPECFSHVPMAKRIQTSQAHKDVHPAVLAVGQQMATFALKDSIARLEATLLAFKKVIESYETPKGNSLSRHFVPHVLNPQIEYLTECRPMSFSMGNAIRFLKSQVNKFDIDTPEDEAKESLLEFIDIFINERITLAEVVISKNAAELIDEDGVVLTYGRHRLVEKTILRAKSNGKNFAVSIIDDPYDQGGKELAKTLQQAGIPVFYSPNLGGLRVHLERASNVLLGTEAIFANGSLLAPAGTADVAMAASAANVKVVALCETINFDRERVSVDSLTYNEIDPERCSAESFRLMFDTTHSKYITGVITEFESGTDFAPAQAILTLLRKREDPTIA</sequence>
<accession>A0A8S9A0Q3</accession>